<comment type="caution">
    <text evidence="2">The sequence shown here is derived from an EMBL/GenBank/DDBJ whole genome shotgun (WGS) entry which is preliminary data.</text>
</comment>
<feature type="chain" id="PRO_5026265071" evidence="1">
    <location>
        <begin position="20"/>
        <end position="150"/>
    </location>
</feature>
<name>A0A6G3XRV1_9ACTN</name>
<feature type="signal peptide" evidence="1">
    <location>
        <begin position="1"/>
        <end position="19"/>
    </location>
</feature>
<gene>
    <name evidence="2" type="ORF">G3M58_79740</name>
</gene>
<dbReference type="EMBL" id="JAAGMN010008527">
    <property type="protein sequence ID" value="NEE20384.1"/>
    <property type="molecule type" value="Genomic_DNA"/>
</dbReference>
<feature type="non-terminal residue" evidence="2">
    <location>
        <position position="150"/>
    </location>
</feature>
<keyword evidence="1" id="KW-0732">Signal</keyword>
<organism evidence="2">
    <name type="scientific">Streptomyces sp. SID7499</name>
    <dbReference type="NCBI Taxonomy" id="2706086"/>
    <lineage>
        <taxon>Bacteria</taxon>
        <taxon>Bacillati</taxon>
        <taxon>Actinomycetota</taxon>
        <taxon>Actinomycetes</taxon>
        <taxon>Kitasatosporales</taxon>
        <taxon>Streptomycetaceae</taxon>
        <taxon>Streptomyces</taxon>
    </lineage>
</organism>
<dbReference type="AlphaFoldDB" id="A0A6G3XRV1"/>
<reference evidence="2" key="1">
    <citation type="submission" date="2020-01" db="EMBL/GenBank/DDBJ databases">
        <title>Insect and environment-associated Actinomycetes.</title>
        <authorList>
            <person name="Currrie C."/>
            <person name="Chevrette M."/>
            <person name="Carlson C."/>
            <person name="Stubbendieck R."/>
            <person name="Wendt-Pienkowski E."/>
        </authorList>
    </citation>
    <scope>NUCLEOTIDE SEQUENCE</scope>
    <source>
        <strain evidence="2">SID7499</strain>
    </source>
</reference>
<proteinExistence type="predicted"/>
<evidence type="ECO:0000313" key="2">
    <source>
        <dbReference type="EMBL" id="NEE20384.1"/>
    </source>
</evidence>
<protein>
    <submittedName>
        <fullName evidence="2">Uncharacterized protein</fullName>
    </submittedName>
</protein>
<evidence type="ECO:0000256" key="1">
    <source>
        <dbReference type="SAM" id="SignalP"/>
    </source>
</evidence>
<sequence length="150" mass="15277">MTAVLAFMLSVAPALNSQAAASPALPAPLGSPELRASAAAVAAGERVEVVEERSERETVFANPDGTTFTLEKSITPVRVAREGKWVEPDPTLVRNTDGSVGPAAAAVDLSFSAGGDAADLVTIAKGTQSVSLGWPGALPAPRLDGEHAVY</sequence>
<accession>A0A6G3XRV1</accession>